<evidence type="ECO:0000313" key="3">
    <source>
        <dbReference type="Proteomes" id="UP000000663"/>
    </source>
</evidence>
<dbReference type="InterPro" id="IPR023093">
    <property type="entry name" value="ScpA-like_C"/>
</dbReference>
<protein>
    <submittedName>
        <fullName evidence="2">Chromosome segregation/condensation protein A</fullName>
    </submittedName>
</protein>
<proteinExistence type="predicted"/>
<dbReference type="Gene3D" id="1.10.10.580">
    <property type="entry name" value="Structural maintenance of chromosome 1. Chain E"/>
    <property type="match status" value="1"/>
</dbReference>
<dbReference type="eggNOG" id="arCOG02610">
    <property type="taxonomic scope" value="Archaea"/>
</dbReference>
<gene>
    <name evidence="2" type="primary">scpA</name>
    <name evidence="2" type="ORF">RCIX2257</name>
</gene>
<dbReference type="PANTHER" id="PTHR33969">
    <property type="entry name" value="SEGREGATION AND CONDENSATION PROTEIN A"/>
    <property type="match status" value="1"/>
</dbReference>
<organism evidence="2 3">
    <name type="scientific">Methanocella arvoryzae (strain DSM 22066 / NBRC 105507 / MRE50)</name>
    <dbReference type="NCBI Taxonomy" id="351160"/>
    <lineage>
        <taxon>Archaea</taxon>
        <taxon>Methanobacteriati</taxon>
        <taxon>Methanobacteriota</taxon>
        <taxon>Stenosarchaea group</taxon>
        <taxon>Methanomicrobia</taxon>
        <taxon>Methanocellales</taxon>
        <taxon>Methanocellaceae</taxon>
        <taxon>Methanocella</taxon>
    </lineage>
</organism>
<name>Q0W2M1_METAR</name>
<dbReference type="GeneID" id="5143012"/>
<dbReference type="STRING" id="351160.RCIX2257"/>
<dbReference type="PATRIC" id="fig|351160.9.peg.911"/>
<dbReference type="EMBL" id="AM114193">
    <property type="protein sequence ID" value="CAJ37372.1"/>
    <property type="molecule type" value="Genomic_DNA"/>
</dbReference>
<dbReference type="InterPro" id="IPR003768">
    <property type="entry name" value="ScpA"/>
</dbReference>
<keyword evidence="3" id="KW-1185">Reference proteome</keyword>
<dbReference type="KEGG" id="rci:RCIX2257"/>
<accession>Q0W2M1</accession>
<evidence type="ECO:0000313" key="2">
    <source>
        <dbReference type="EMBL" id="CAJ37372.1"/>
    </source>
</evidence>
<dbReference type="OrthoDB" id="53244at2157"/>
<dbReference type="RefSeq" id="WP_012035209.1">
    <property type="nucleotide sequence ID" value="NC_009464.1"/>
</dbReference>
<reference evidence="2 3" key="1">
    <citation type="journal article" date="2006" name="Science">
        <title>Genome of rice cluster I archaea -- the key methane producers in the rice rhizosphere.</title>
        <authorList>
            <person name="Erkel C."/>
            <person name="Kube M."/>
            <person name="Reinhardt R."/>
            <person name="Liesack W."/>
        </authorList>
    </citation>
    <scope>NUCLEOTIDE SEQUENCE [LARGE SCALE GENOMIC DNA]</scope>
    <source>
        <strain evidence="3">DSM 22066 / NBRC 105507 / MRE50</strain>
    </source>
</reference>
<sequence>MAIEAPPEASPGEAQQQPRQEESVEILLEMARNNEIDPWNIDIIDITDKFLRKIEERERIDLRVSARTLLYASILLRMKSDVLVNAPPPEDEYIEEDPGFDIDPEEFPVLEPRLRHVAARPVTLQELIEELKRAAATKDINMARQARRVEKPQRKTLEEVLGIAHEEDIEKSIMDMIKVLDAEFNYREFVTLSELIKEQTPHGIINVYLPLLFLATRKYVTLTQEVLFEEIFIRRGEKLGR</sequence>
<dbReference type="AlphaFoldDB" id="Q0W2M1"/>
<feature type="region of interest" description="Disordered" evidence="1">
    <location>
        <begin position="1"/>
        <end position="21"/>
    </location>
</feature>
<dbReference type="Pfam" id="PF02616">
    <property type="entry name" value="SMC_ScpA"/>
    <property type="match status" value="2"/>
</dbReference>
<evidence type="ECO:0000256" key="1">
    <source>
        <dbReference type="SAM" id="MobiDB-lite"/>
    </source>
</evidence>
<dbReference type="Proteomes" id="UP000000663">
    <property type="component" value="Chromosome"/>
</dbReference>
<dbReference type="PANTHER" id="PTHR33969:SF2">
    <property type="entry name" value="SEGREGATION AND CONDENSATION PROTEIN A"/>
    <property type="match status" value="1"/>
</dbReference>
<dbReference type="Gene3D" id="6.10.250.2410">
    <property type="match status" value="1"/>
</dbReference>